<dbReference type="EMBL" id="JAMZMK010006699">
    <property type="protein sequence ID" value="KAI7747734.1"/>
    <property type="molecule type" value="Genomic_DNA"/>
</dbReference>
<dbReference type="PANTHER" id="PTHR15565:SF0">
    <property type="entry name" value="PROTEIN AATF"/>
    <property type="match status" value="1"/>
</dbReference>
<dbReference type="PANTHER" id="PTHR15565">
    <property type="entry name" value="AATF PROTEIN APOPTOSIS ANTAGONIZING TRANSCRIPTION FACTOR"/>
    <property type="match status" value="1"/>
</dbReference>
<keyword evidence="2" id="KW-1185">Reference proteome</keyword>
<reference evidence="1" key="1">
    <citation type="submission" date="2022-06" db="EMBL/GenBank/DDBJ databases">
        <title>Uncovering the hologenomic basis of an extraordinary plant invasion.</title>
        <authorList>
            <person name="Bieker V.C."/>
            <person name="Martin M.D."/>
            <person name="Gilbert T."/>
            <person name="Hodgins K."/>
            <person name="Battlay P."/>
            <person name="Petersen B."/>
            <person name="Wilson J."/>
        </authorList>
    </citation>
    <scope>NUCLEOTIDE SEQUENCE</scope>
    <source>
        <strain evidence="1">AA19_3_7</strain>
        <tissue evidence="1">Leaf</tissue>
    </source>
</reference>
<protein>
    <submittedName>
        <fullName evidence="1">Uncharacterized protein</fullName>
    </submittedName>
</protein>
<proteinExistence type="predicted"/>
<comment type="caution">
    <text evidence="1">The sequence shown here is derived from an EMBL/GenBank/DDBJ whole genome shotgun (WGS) entry which is preliminary data.</text>
</comment>
<gene>
    <name evidence="1" type="ORF">M8C21_024750</name>
</gene>
<evidence type="ECO:0000313" key="1">
    <source>
        <dbReference type="EMBL" id="KAI7747734.1"/>
    </source>
</evidence>
<dbReference type="InterPro" id="IPR039223">
    <property type="entry name" value="AATF/Bfr2"/>
</dbReference>
<dbReference type="GO" id="GO:0005730">
    <property type="term" value="C:nucleolus"/>
    <property type="evidence" value="ECO:0007669"/>
    <property type="project" value="TreeGrafter"/>
</dbReference>
<name>A0AAD5CTR1_AMBAR</name>
<dbReference type="Proteomes" id="UP001206925">
    <property type="component" value="Unassembled WGS sequence"/>
</dbReference>
<sequence length="73" mass="8371">MQSRITPFRNMPMDKWQRKTQLTSGSVGMKNKFKAFNQNISEQVASYLRDPSRMIKGMQQSRSVVPVFGDVSS</sequence>
<organism evidence="1 2">
    <name type="scientific">Ambrosia artemisiifolia</name>
    <name type="common">Common ragweed</name>
    <dbReference type="NCBI Taxonomy" id="4212"/>
    <lineage>
        <taxon>Eukaryota</taxon>
        <taxon>Viridiplantae</taxon>
        <taxon>Streptophyta</taxon>
        <taxon>Embryophyta</taxon>
        <taxon>Tracheophyta</taxon>
        <taxon>Spermatophyta</taxon>
        <taxon>Magnoliopsida</taxon>
        <taxon>eudicotyledons</taxon>
        <taxon>Gunneridae</taxon>
        <taxon>Pentapetalae</taxon>
        <taxon>asterids</taxon>
        <taxon>campanulids</taxon>
        <taxon>Asterales</taxon>
        <taxon>Asteraceae</taxon>
        <taxon>Asteroideae</taxon>
        <taxon>Heliantheae alliance</taxon>
        <taxon>Heliantheae</taxon>
        <taxon>Ambrosia</taxon>
    </lineage>
</organism>
<accession>A0AAD5CTR1</accession>
<dbReference type="AlphaFoldDB" id="A0AAD5CTR1"/>
<evidence type="ECO:0000313" key="2">
    <source>
        <dbReference type="Proteomes" id="UP001206925"/>
    </source>
</evidence>